<dbReference type="Proteomes" id="UP000034643">
    <property type="component" value="Unassembled WGS sequence"/>
</dbReference>
<organism evidence="2 3">
    <name type="scientific">Candidatus Woesebacteria bacterium GW2011_GWF1_46_13</name>
    <dbReference type="NCBI Taxonomy" id="1618602"/>
    <lineage>
        <taxon>Bacteria</taxon>
        <taxon>Candidatus Woeseibacteriota</taxon>
    </lineage>
</organism>
<protein>
    <submittedName>
        <fullName evidence="2">Uncharacterized protein</fullName>
    </submittedName>
</protein>
<keyword evidence="1" id="KW-0472">Membrane</keyword>
<feature type="transmembrane region" description="Helical" evidence="1">
    <location>
        <begin position="70"/>
        <end position="86"/>
    </location>
</feature>
<feature type="transmembrane region" description="Helical" evidence="1">
    <location>
        <begin position="43"/>
        <end position="63"/>
    </location>
</feature>
<keyword evidence="1" id="KW-0812">Transmembrane</keyword>
<name>A0A0G1QXL8_9BACT</name>
<evidence type="ECO:0000256" key="1">
    <source>
        <dbReference type="SAM" id="Phobius"/>
    </source>
</evidence>
<feature type="transmembrane region" description="Helical" evidence="1">
    <location>
        <begin position="16"/>
        <end position="37"/>
    </location>
</feature>
<sequence>MRREARLKEVKLRKNLLPTLAVTLILWGLLAGLIFFVEPDSVPAIPIFFLLVFLAFLFSFSLLFAHTRRGLVAAGAAALFLILRYLGVGNVLNLFLIAGLAVTAELYFSKNR</sequence>
<accession>A0A0G1QXL8</accession>
<reference evidence="2 3" key="1">
    <citation type="journal article" date="2015" name="Nature">
        <title>rRNA introns, odd ribosomes, and small enigmatic genomes across a large radiation of phyla.</title>
        <authorList>
            <person name="Brown C.T."/>
            <person name="Hug L.A."/>
            <person name="Thomas B.C."/>
            <person name="Sharon I."/>
            <person name="Castelle C.J."/>
            <person name="Singh A."/>
            <person name="Wilkins M.J."/>
            <person name="Williams K.H."/>
            <person name="Banfield J.F."/>
        </authorList>
    </citation>
    <scope>NUCLEOTIDE SEQUENCE [LARGE SCALE GENOMIC DNA]</scope>
</reference>
<feature type="transmembrane region" description="Helical" evidence="1">
    <location>
        <begin position="92"/>
        <end position="108"/>
    </location>
</feature>
<proteinExistence type="predicted"/>
<dbReference type="EMBL" id="LCLV01000027">
    <property type="protein sequence ID" value="KKU22573.1"/>
    <property type="molecule type" value="Genomic_DNA"/>
</dbReference>
<keyword evidence="1" id="KW-1133">Transmembrane helix</keyword>
<gene>
    <name evidence="2" type="ORF">UX34_C0027G0004</name>
</gene>
<evidence type="ECO:0000313" key="2">
    <source>
        <dbReference type="EMBL" id="KKU22573.1"/>
    </source>
</evidence>
<comment type="caution">
    <text evidence="2">The sequence shown here is derived from an EMBL/GenBank/DDBJ whole genome shotgun (WGS) entry which is preliminary data.</text>
</comment>
<dbReference type="AlphaFoldDB" id="A0A0G1QXL8"/>
<evidence type="ECO:0000313" key="3">
    <source>
        <dbReference type="Proteomes" id="UP000034643"/>
    </source>
</evidence>